<accession>A0A9Q5N8V9</accession>
<gene>
    <name evidence="2" type="ORF">A7U60_g1729</name>
</gene>
<dbReference type="AlphaFoldDB" id="A0A9Q5N8V9"/>
<proteinExistence type="predicted"/>
<sequence length="500" mass="57143">MAESQAPDRMDMDVAHSQPKSLTVELMIVQLNQGNVNHSSHGGQQADRKSVAGLTQVSTFVIPFITCRLSSHKVNASSPTAKSRSISAPSPDKETDWDVSARINGCRFDDSLFQENQLLENIRAGIKYPRAIREEKFAEWVIKNDNKRCQDYKMPLTYPYKSWLSVLEETRFENSDIYEAGALRTNLYKYWDHHLRAVYKDNCHETEMRDGIEDMIELAFETRLAGHQTYRVEKDLFLPRSPFTTTVDSVTWMHLPEDWYKFLARELRDAFYVFASEANHPLFVITFVCEYKVSDASAASRQLTFDLCSAQNQRRALGFDDGQLFGITVVGNTMRMYVSEWEGDEVVVTRTTTSCELSTFHEFLNCYIFLCRLADRIAEDVQKVFAKWKTVEGKQYLQQKNRNAAEKPWRLHEKLQSAPSKKWTHTDEESQGHGAQDDVDLPDWVPFEEQAKGPLPSVGDPLHEANLRILNKLDTDSVTPPAKDIPSWARLSAGSCADVA</sequence>
<name>A0A9Q5N8V9_SANBA</name>
<evidence type="ECO:0000313" key="2">
    <source>
        <dbReference type="EMBL" id="OCB91035.1"/>
    </source>
</evidence>
<keyword evidence="3" id="KW-1185">Reference proteome</keyword>
<protein>
    <submittedName>
        <fullName evidence="2">Uncharacterized protein</fullName>
    </submittedName>
</protein>
<dbReference type="OrthoDB" id="3236238at2759"/>
<reference evidence="2" key="1">
    <citation type="submission" date="2016-06" db="EMBL/GenBank/DDBJ databases">
        <title>Draft Genome sequence of the fungus Inonotus baumii.</title>
        <authorList>
            <person name="Zhu H."/>
            <person name="Lin W."/>
        </authorList>
    </citation>
    <scope>NUCLEOTIDE SEQUENCE</scope>
    <source>
        <strain evidence="2">821</strain>
    </source>
</reference>
<comment type="caution">
    <text evidence="2">The sequence shown here is derived from an EMBL/GenBank/DDBJ whole genome shotgun (WGS) entry which is preliminary data.</text>
</comment>
<feature type="region of interest" description="Disordered" evidence="1">
    <location>
        <begin position="415"/>
        <end position="438"/>
    </location>
</feature>
<dbReference type="Proteomes" id="UP000757232">
    <property type="component" value="Unassembled WGS sequence"/>
</dbReference>
<organism evidence="2 3">
    <name type="scientific">Sanghuangporus baumii</name>
    <name type="common">Phellinus baumii</name>
    <dbReference type="NCBI Taxonomy" id="108892"/>
    <lineage>
        <taxon>Eukaryota</taxon>
        <taxon>Fungi</taxon>
        <taxon>Dikarya</taxon>
        <taxon>Basidiomycota</taxon>
        <taxon>Agaricomycotina</taxon>
        <taxon>Agaricomycetes</taxon>
        <taxon>Hymenochaetales</taxon>
        <taxon>Hymenochaetaceae</taxon>
        <taxon>Sanghuangporus</taxon>
    </lineage>
</organism>
<evidence type="ECO:0000256" key="1">
    <source>
        <dbReference type="SAM" id="MobiDB-lite"/>
    </source>
</evidence>
<feature type="region of interest" description="Disordered" evidence="1">
    <location>
        <begin position="77"/>
        <end position="97"/>
    </location>
</feature>
<evidence type="ECO:0000313" key="3">
    <source>
        <dbReference type="Proteomes" id="UP000757232"/>
    </source>
</evidence>
<dbReference type="EMBL" id="LNZH02000108">
    <property type="protein sequence ID" value="OCB91035.1"/>
    <property type="molecule type" value="Genomic_DNA"/>
</dbReference>
<feature type="compositionally biased region" description="Polar residues" evidence="1">
    <location>
        <begin position="77"/>
        <end position="88"/>
    </location>
</feature>